<sequence>MKRAEFDLQQGSLKKQMLDQQTEEREEEAGAQGDSDQEVEELKLYMRITPKEGVSIEAIPLATKPLVIIKYKMVKEGNISTYHITRAGGSIKRYTSMINLLKNIDREDLETLWKLVKDKCRNTRPEGGYKRVLGGDLKVMFEPDIECEVCPFTRWNDHIQRPYANAKPKWTFDHYLNNNHKHDGNYEANNGGNIQGGQRCMENLTHEPSAYKIRRFKMTKYTFEADKEFVAIKELEHINRSETNMDARHAYQ</sequence>
<protein>
    <submittedName>
        <fullName evidence="2">Uncharacterized protein</fullName>
    </submittedName>
</protein>
<dbReference type="EMBL" id="BKCJ010001396">
    <property type="protein sequence ID" value="GEU41134.1"/>
    <property type="molecule type" value="Genomic_DNA"/>
</dbReference>
<name>A0A6L2JZQ0_TANCI</name>
<evidence type="ECO:0000256" key="1">
    <source>
        <dbReference type="SAM" id="MobiDB-lite"/>
    </source>
</evidence>
<dbReference type="AlphaFoldDB" id="A0A6L2JZQ0"/>
<organism evidence="2">
    <name type="scientific">Tanacetum cinerariifolium</name>
    <name type="common">Dalmatian daisy</name>
    <name type="synonym">Chrysanthemum cinerariifolium</name>
    <dbReference type="NCBI Taxonomy" id="118510"/>
    <lineage>
        <taxon>Eukaryota</taxon>
        <taxon>Viridiplantae</taxon>
        <taxon>Streptophyta</taxon>
        <taxon>Embryophyta</taxon>
        <taxon>Tracheophyta</taxon>
        <taxon>Spermatophyta</taxon>
        <taxon>Magnoliopsida</taxon>
        <taxon>eudicotyledons</taxon>
        <taxon>Gunneridae</taxon>
        <taxon>Pentapetalae</taxon>
        <taxon>asterids</taxon>
        <taxon>campanulids</taxon>
        <taxon>Asterales</taxon>
        <taxon>Asteraceae</taxon>
        <taxon>Asteroideae</taxon>
        <taxon>Anthemideae</taxon>
        <taxon>Anthemidinae</taxon>
        <taxon>Tanacetum</taxon>
    </lineage>
</organism>
<feature type="compositionally biased region" description="Acidic residues" evidence="1">
    <location>
        <begin position="24"/>
        <end position="37"/>
    </location>
</feature>
<reference evidence="2" key="1">
    <citation type="journal article" date="2019" name="Sci. Rep.">
        <title>Draft genome of Tanacetum cinerariifolium, the natural source of mosquito coil.</title>
        <authorList>
            <person name="Yamashiro T."/>
            <person name="Shiraishi A."/>
            <person name="Satake H."/>
            <person name="Nakayama K."/>
        </authorList>
    </citation>
    <scope>NUCLEOTIDE SEQUENCE</scope>
</reference>
<comment type="caution">
    <text evidence="2">The sequence shown here is derived from an EMBL/GenBank/DDBJ whole genome shotgun (WGS) entry which is preliminary data.</text>
</comment>
<gene>
    <name evidence="2" type="ORF">Tci_013112</name>
</gene>
<accession>A0A6L2JZQ0</accession>
<feature type="region of interest" description="Disordered" evidence="1">
    <location>
        <begin position="1"/>
        <end position="37"/>
    </location>
</feature>
<proteinExistence type="predicted"/>
<evidence type="ECO:0000313" key="2">
    <source>
        <dbReference type="EMBL" id="GEU41134.1"/>
    </source>
</evidence>